<gene>
    <name evidence="5" type="ORF">SAMN05216266_10170</name>
</gene>
<accession>A0A1I0V8Z2</accession>
<dbReference type="GO" id="GO:0140662">
    <property type="term" value="F:ATP-dependent protein folding chaperone"/>
    <property type="evidence" value="ECO:0007669"/>
    <property type="project" value="InterPro"/>
</dbReference>
<dbReference type="PANTHER" id="PTHR42749">
    <property type="entry name" value="CELL SHAPE-DETERMINING PROTEIN MREB"/>
    <property type="match status" value="1"/>
</dbReference>
<reference evidence="6" key="1">
    <citation type="submission" date="2016-10" db="EMBL/GenBank/DDBJ databases">
        <authorList>
            <person name="Varghese N."/>
            <person name="Submissions S."/>
        </authorList>
    </citation>
    <scope>NUCLEOTIDE SEQUENCE [LARGE SCALE GENOMIC DNA]</scope>
    <source>
        <strain evidence="6">CGMCC 4.3568</strain>
    </source>
</reference>
<feature type="region of interest" description="Disordered" evidence="4">
    <location>
        <begin position="346"/>
        <end position="418"/>
    </location>
</feature>
<evidence type="ECO:0000313" key="6">
    <source>
        <dbReference type="Proteomes" id="UP000243799"/>
    </source>
</evidence>
<dbReference type="RefSeq" id="WP_091667787.1">
    <property type="nucleotide sequence ID" value="NZ_FOKG01000001.1"/>
</dbReference>
<sequence length="418" mass="43937">MRYVLGIDVGGSRTTAAVSRYNGDAWDEAQPLTLDGDRFVESVLYLSPDGVLAGREARQAGSLDPSRLASGFLRRIGDDVPYVLGDVYYGAETLTAALAGWVADRAAEQEGGEPTRIAVTHPPDWGGYRRSLLHDALDAAGLPGALLLPSPVAVAEDYRARAELEAGAVLAVCRVGGEQVESTALRRTSGGFELLGQSSATDPLGGTRLDDLVSDHVLGRLGAPEPGPGELVELRLACIAAKERLSAVAEVTVPVPFAPVGGILLHRAEFERLVRPTVEMIVAQLNGIVAAVPGDRLAAVVPAGGGARVPLVTQLLQDALDCAVDVEADPGHALCRGAAVAARPPARARVLDEQPRPSTSLVTQSRELPIPSLDDDAELGEPPPRPPVEITPLHPPRQRFGRGRRAAATSTETTRQKT</sequence>
<protein>
    <submittedName>
        <fullName evidence="5">Hsp70 protein</fullName>
    </submittedName>
</protein>
<keyword evidence="3" id="KW-0143">Chaperone</keyword>
<dbReference type="InterPro" id="IPR013126">
    <property type="entry name" value="Hsp_70_fam"/>
</dbReference>
<dbReference type="Pfam" id="PF00012">
    <property type="entry name" value="HSP70"/>
    <property type="match status" value="1"/>
</dbReference>
<name>A0A1I0V8Z2_9PSEU</name>
<evidence type="ECO:0000256" key="2">
    <source>
        <dbReference type="ARBA" id="ARBA00022840"/>
    </source>
</evidence>
<dbReference type="OrthoDB" id="9766019at2"/>
<dbReference type="Gene3D" id="3.90.640.10">
    <property type="entry name" value="Actin, Chain A, domain 4"/>
    <property type="match status" value="1"/>
</dbReference>
<feature type="compositionally biased region" description="Basic residues" evidence="4">
    <location>
        <begin position="396"/>
        <end position="405"/>
    </location>
</feature>
<dbReference type="EMBL" id="FOKG01000001">
    <property type="protein sequence ID" value="SFA72513.1"/>
    <property type="molecule type" value="Genomic_DNA"/>
</dbReference>
<keyword evidence="6" id="KW-1185">Reference proteome</keyword>
<dbReference type="Proteomes" id="UP000243799">
    <property type="component" value="Unassembled WGS sequence"/>
</dbReference>
<evidence type="ECO:0000256" key="3">
    <source>
        <dbReference type="ARBA" id="ARBA00023186"/>
    </source>
</evidence>
<evidence type="ECO:0000313" key="5">
    <source>
        <dbReference type="EMBL" id="SFA72513.1"/>
    </source>
</evidence>
<evidence type="ECO:0000256" key="1">
    <source>
        <dbReference type="ARBA" id="ARBA00022741"/>
    </source>
</evidence>
<dbReference type="GO" id="GO:0005524">
    <property type="term" value="F:ATP binding"/>
    <property type="evidence" value="ECO:0007669"/>
    <property type="project" value="UniProtKB-KW"/>
</dbReference>
<dbReference type="PANTHER" id="PTHR42749:SF1">
    <property type="entry name" value="CELL SHAPE-DETERMINING PROTEIN MREB"/>
    <property type="match status" value="1"/>
</dbReference>
<dbReference type="SUPFAM" id="SSF53067">
    <property type="entry name" value="Actin-like ATPase domain"/>
    <property type="match status" value="2"/>
</dbReference>
<dbReference type="STRING" id="490629.SAMN05216266_10170"/>
<feature type="compositionally biased region" description="Pro residues" evidence="4">
    <location>
        <begin position="381"/>
        <end position="395"/>
    </location>
</feature>
<dbReference type="AlphaFoldDB" id="A0A1I0V8Z2"/>
<feature type="compositionally biased region" description="Polar residues" evidence="4">
    <location>
        <begin position="356"/>
        <end position="366"/>
    </location>
</feature>
<organism evidence="5 6">
    <name type="scientific">Amycolatopsis marina</name>
    <dbReference type="NCBI Taxonomy" id="490629"/>
    <lineage>
        <taxon>Bacteria</taxon>
        <taxon>Bacillati</taxon>
        <taxon>Actinomycetota</taxon>
        <taxon>Actinomycetes</taxon>
        <taxon>Pseudonocardiales</taxon>
        <taxon>Pseudonocardiaceae</taxon>
        <taxon>Amycolatopsis</taxon>
    </lineage>
</organism>
<keyword evidence="2" id="KW-0067">ATP-binding</keyword>
<keyword evidence="1" id="KW-0547">Nucleotide-binding</keyword>
<dbReference type="Gene3D" id="3.30.420.40">
    <property type="match status" value="2"/>
</dbReference>
<dbReference type="InterPro" id="IPR043129">
    <property type="entry name" value="ATPase_NBD"/>
</dbReference>
<feature type="compositionally biased region" description="Low complexity" evidence="4">
    <location>
        <begin position="406"/>
        <end position="418"/>
    </location>
</feature>
<proteinExistence type="predicted"/>
<evidence type="ECO:0000256" key="4">
    <source>
        <dbReference type="SAM" id="MobiDB-lite"/>
    </source>
</evidence>